<organism evidence="1 2">
    <name type="scientific">Yinghuangia aomiensis</name>
    <dbReference type="NCBI Taxonomy" id="676205"/>
    <lineage>
        <taxon>Bacteria</taxon>
        <taxon>Bacillati</taxon>
        <taxon>Actinomycetota</taxon>
        <taxon>Actinomycetes</taxon>
        <taxon>Kitasatosporales</taxon>
        <taxon>Streptomycetaceae</taxon>
        <taxon>Yinghuangia</taxon>
    </lineage>
</organism>
<protein>
    <recommendedName>
        <fullName evidence="3">Redoxin domain-containing protein</fullName>
    </recommendedName>
</protein>
<dbReference type="SUPFAM" id="SSF52833">
    <property type="entry name" value="Thioredoxin-like"/>
    <property type="match status" value="1"/>
</dbReference>
<reference evidence="2" key="1">
    <citation type="journal article" date="2019" name="Int. J. Syst. Evol. Microbiol.">
        <title>The Global Catalogue of Microorganisms (GCM) 10K type strain sequencing project: providing services to taxonomists for standard genome sequencing and annotation.</title>
        <authorList>
            <consortium name="The Broad Institute Genomics Platform"/>
            <consortium name="The Broad Institute Genome Sequencing Center for Infectious Disease"/>
            <person name="Wu L."/>
            <person name="Ma J."/>
        </authorList>
    </citation>
    <scope>NUCLEOTIDE SEQUENCE [LARGE SCALE GENOMIC DNA]</scope>
    <source>
        <strain evidence="2">JCM 17986</strain>
    </source>
</reference>
<evidence type="ECO:0000313" key="2">
    <source>
        <dbReference type="Proteomes" id="UP001500466"/>
    </source>
</evidence>
<dbReference type="InterPro" id="IPR032801">
    <property type="entry name" value="PXL2A/B/C"/>
</dbReference>
<accession>A0ABP9HUR7</accession>
<dbReference type="Gene3D" id="3.40.30.10">
    <property type="entry name" value="Glutaredoxin"/>
    <property type="match status" value="1"/>
</dbReference>
<comment type="caution">
    <text evidence="1">The sequence shown here is derived from an EMBL/GenBank/DDBJ whole genome shotgun (WGS) entry which is preliminary data.</text>
</comment>
<name>A0ABP9HUR7_9ACTN</name>
<gene>
    <name evidence="1" type="ORF">GCM10023205_53890</name>
</gene>
<dbReference type="EMBL" id="BAABHS010000020">
    <property type="protein sequence ID" value="GAA4978846.1"/>
    <property type="molecule type" value="Genomic_DNA"/>
</dbReference>
<dbReference type="Pfam" id="PF13911">
    <property type="entry name" value="AhpC-TSA_2"/>
    <property type="match status" value="1"/>
</dbReference>
<dbReference type="Proteomes" id="UP001500466">
    <property type="component" value="Unassembled WGS sequence"/>
</dbReference>
<evidence type="ECO:0008006" key="3">
    <source>
        <dbReference type="Google" id="ProtNLM"/>
    </source>
</evidence>
<keyword evidence="2" id="KW-1185">Reference proteome</keyword>
<proteinExistence type="predicted"/>
<sequence length="134" mass="14524">MAAGIHEVVVFHTSAEELLKHTADLPFTVIGDPHKKLYRQFGVEAGARALLNPRAWWPMVHGIAVSAGKLLRRRGAVPSLNPEGGRYGLPADFLIDQTGTIVACYYGTHSSDQWSVDELLGFAGSVARRPSTAE</sequence>
<dbReference type="InterPro" id="IPR036249">
    <property type="entry name" value="Thioredoxin-like_sf"/>
</dbReference>
<evidence type="ECO:0000313" key="1">
    <source>
        <dbReference type="EMBL" id="GAA4978846.1"/>
    </source>
</evidence>